<dbReference type="CDD" id="cd07814">
    <property type="entry name" value="SRPBCC_CalC_Aha1-like"/>
    <property type="match status" value="1"/>
</dbReference>
<keyword evidence="4" id="KW-1185">Reference proteome</keyword>
<dbReference type="RefSeq" id="WP_123849365.1">
    <property type="nucleotide sequence ID" value="NZ_RPDH01000003.1"/>
</dbReference>
<dbReference type="OrthoDB" id="287565at2"/>
<dbReference type="InterPro" id="IPR023393">
    <property type="entry name" value="START-like_dom_sf"/>
</dbReference>
<proteinExistence type="inferred from homology"/>
<dbReference type="Gene3D" id="3.30.530.20">
    <property type="match status" value="1"/>
</dbReference>
<dbReference type="Pfam" id="PF08327">
    <property type="entry name" value="AHSA1"/>
    <property type="match status" value="1"/>
</dbReference>
<dbReference type="Proteomes" id="UP000278351">
    <property type="component" value="Unassembled WGS sequence"/>
</dbReference>
<organism evidence="3 4">
    <name type="scientific">Chitinophaga lutea</name>
    <dbReference type="NCBI Taxonomy" id="2488634"/>
    <lineage>
        <taxon>Bacteria</taxon>
        <taxon>Pseudomonadati</taxon>
        <taxon>Bacteroidota</taxon>
        <taxon>Chitinophagia</taxon>
        <taxon>Chitinophagales</taxon>
        <taxon>Chitinophagaceae</taxon>
        <taxon>Chitinophaga</taxon>
    </lineage>
</organism>
<dbReference type="EMBL" id="RPDH01000003">
    <property type="protein sequence ID" value="RPE05716.1"/>
    <property type="molecule type" value="Genomic_DNA"/>
</dbReference>
<dbReference type="AlphaFoldDB" id="A0A3N4PBV7"/>
<name>A0A3N4PBV7_9BACT</name>
<comment type="similarity">
    <text evidence="1">Belongs to the AHA1 family.</text>
</comment>
<comment type="caution">
    <text evidence="3">The sequence shown here is derived from an EMBL/GenBank/DDBJ whole genome shotgun (WGS) entry which is preliminary data.</text>
</comment>
<evidence type="ECO:0000259" key="2">
    <source>
        <dbReference type="Pfam" id="PF08327"/>
    </source>
</evidence>
<dbReference type="InterPro" id="IPR013538">
    <property type="entry name" value="ASHA1/2-like_C"/>
</dbReference>
<dbReference type="SUPFAM" id="SSF55961">
    <property type="entry name" value="Bet v1-like"/>
    <property type="match status" value="1"/>
</dbReference>
<evidence type="ECO:0000313" key="3">
    <source>
        <dbReference type="EMBL" id="RPE05716.1"/>
    </source>
</evidence>
<accession>A0A3N4PBV7</accession>
<sequence>MFHIEQLQFINAPAAKVYEALTTQEGLGAVWTNKLIVRPGLGAVNEFDFNDNYATKMEVAELEENKHILWKCISDADPEWGGTSVLFDLSEKNGVTTVDFRHLNWREVSRCYRSCNYNWAMFLFSLKSYVEDGQGLNFQQRKW</sequence>
<evidence type="ECO:0000313" key="4">
    <source>
        <dbReference type="Proteomes" id="UP000278351"/>
    </source>
</evidence>
<protein>
    <submittedName>
        <fullName evidence="3">SRPBCC domain-containing protein</fullName>
    </submittedName>
</protein>
<feature type="domain" description="Activator of Hsp90 ATPase homologue 1/2-like C-terminal" evidence="2">
    <location>
        <begin position="11"/>
        <end position="131"/>
    </location>
</feature>
<gene>
    <name evidence="3" type="ORF">EGT74_25445</name>
</gene>
<evidence type="ECO:0000256" key="1">
    <source>
        <dbReference type="ARBA" id="ARBA00006817"/>
    </source>
</evidence>
<reference evidence="3 4" key="1">
    <citation type="submission" date="2018-11" db="EMBL/GenBank/DDBJ databases">
        <title>Chitinophaga lutea sp.nov., isolate from arsenic contaminated soil.</title>
        <authorList>
            <person name="Zong Y."/>
        </authorList>
    </citation>
    <scope>NUCLEOTIDE SEQUENCE [LARGE SCALE GENOMIC DNA]</scope>
    <source>
        <strain evidence="3 4">ZY74</strain>
    </source>
</reference>